<feature type="site" description="Transition state stabilizer" evidence="6">
    <location>
        <position position="210"/>
    </location>
</feature>
<comment type="caution">
    <text evidence="8">The sequence shown here is derived from an EMBL/GenBank/DDBJ whole genome shotgun (WGS) entry which is preliminary data.</text>
</comment>
<evidence type="ECO:0000256" key="6">
    <source>
        <dbReference type="HAMAP-Rule" id="MF_00020"/>
    </source>
</evidence>
<proteinExistence type="inferred from homology"/>
<dbReference type="PRINTS" id="PR00471">
    <property type="entry name" value="ACETATEKNASE"/>
</dbReference>
<dbReference type="GO" id="GO:0005524">
    <property type="term" value="F:ATP binding"/>
    <property type="evidence" value="ECO:0007669"/>
    <property type="project" value="UniProtKB-KW"/>
</dbReference>
<feature type="active site" description="Proton donor/acceptor" evidence="6">
    <location>
        <position position="117"/>
    </location>
</feature>
<dbReference type="EMBL" id="VIWX01000004">
    <property type="protein sequence ID" value="TWF93997.1"/>
    <property type="molecule type" value="Genomic_DNA"/>
</dbReference>
<dbReference type="HAMAP" id="MF_00020">
    <property type="entry name" value="Acetate_kinase"/>
    <property type="match status" value="1"/>
</dbReference>
<feature type="binding site" evidence="6">
    <location>
        <begin position="252"/>
        <end position="254"/>
    </location>
    <ligand>
        <name>ATP</name>
        <dbReference type="ChEBI" id="CHEBI:30616"/>
    </ligand>
</feature>
<protein>
    <recommendedName>
        <fullName evidence="6">Acetate kinase</fullName>
        <ecNumber evidence="6">2.7.2.1</ecNumber>
    </recommendedName>
    <alternativeName>
        <fullName evidence="6">Acetokinase</fullName>
    </alternativeName>
</protein>
<name>A0A561U3S5_9PSEU</name>
<gene>
    <name evidence="6" type="primary">ackA</name>
    <name evidence="8" type="ORF">FHU35_14279</name>
</gene>
<feature type="binding site" evidence="6">
    <location>
        <position position="60"/>
    </location>
    <ligand>
        <name>substrate</name>
    </ligand>
</feature>
<dbReference type="InterPro" id="IPR000890">
    <property type="entry name" value="Aliphatic_acid_kin_short-chain"/>
</dbReference>
<keyword evidence="6" id="KW-0460">Magnesium</keyword>
<dbReference type="PROSITE" id="PS01075">
    <property type="entry name" value="ACETATE_KINASE_1"/>
    <property type="match status" value="1"/>
</dbReference>
<evidence type="ECO:0000256" key="5">
    <source>
        <dbReference type="ARBA" id="ARBA00022840"/>
    </source>
</evidence>
<dbReference type="SUPFAM" id="SSF53067">
    <property type="entry name" value="Actin-like ATPase domain"/>
    <property type="match status" value="2"/>
</dbReference>
<dbReference type="Gene3D" id="3.30.420.40">
    <property type="match status" value="2"/>
</dbReference>
<dbReference type="PIRSF" id="PIRSF000722">
    <property type="entry name" value="Acetate_prop_kin"/>
    <property type="match status" value="1"/>
</dbReference>
<comment type="similarity">
    <text evidence="1 6 7">Belongs to the acetokinase family.</text>
</comment>
<comment type="subcellular location">
    <subcellularLocation>
        <location evidence="6">Cytoplasm</location>
    </subcellularLocation>
</comment>
<dbReference type="Proteomes" id="UP000316184">
    <property type="component" value="Unassembled WGS sequence"/>
</dbReference>
<keyword evidence="2 6" id="KW-0808">Transferase</keyword>
<dbReference type="EC" id="2.7.2.1" evidence="6"/>
<evidence type="ECO:0000256" key="1">
    <source>
        <dbReference type="ARBA" id="ARBA00008748"/>
    </source>
</evidence>
<comment type="pathway">
    <text evidence="6">Metabolic intermediate biosynthesis; acetyl-CoA biosynthesis; acetyl-CoA from acetate: step 1/2.</text>
</comment>
<evidence type="ECO:0000313" key="8">
    <source>
        <dbReference type="EMBL" id="TWF93997.1"/>
    </source>
</evidence>
<reference evidence="8 9" key="1">
    <citation type="submission" date="2019-06" db="EMBL/GenBank/DDBJ databases">
        <title>Sequencing the genomes of 1000 actinobacteria strains.</title>
        <authorList>
            <person name="Klenk H.-P."/>
        </authorList>
    </citation>
    <scope>NUCLEOTIDE SEQUENCE [LARGE SCALE GENOMIC DNA]</scope>
    <source>
        <strain evidence="8 9">DSM 46699</strain>
    </source>
</reference>
<dbReference type="GO" id="GO:0006085">
    <property type="term" value="P:acetyl-CoA biosynthetic process"/>
    <property type="evidence" value="ECO:0007669"/>
    <property type="project" value="UniProtKB-UniRule"/>
</dbReference>
<keyword evidence="6" id="KW-0479">Metal-binding</keyword>
<comment type="subunit">
    <text evidence="6">Homodimer.</text>
</comment>
<evidence type="ECO:0000256" key="7">
    <source>
        <dbReference type="RuleBase" id="RU003835"/>
    </source>
</evidence>
<sequence length="368" mass="38400">MGLAGPVRVLTVNAGSSSLKLALLDGDELAGEQHVESWGGEPGPIEEFLDEHGAEVVGHRVVHGGDRITEATVVDDEVQSYLESIVDLAPLHQPRAIDGIRVARRVAPEVPSVVCVDTAFHARLPAAAATYALPREWNQRYGLRRYGFHGLSHSYAVRRGAELAGTEPGRGKVLSCHLGAGASMAAVLNGRCVDTTMGFTPEEGLVMNTRSGSVDPGLIGWLIDAKGVAAQEVFETLARRSGIAGLAGGAGDLREVMEARENGDHDAATAFDVYRHSLVRHAGAMLAVLGGLDLLVFTGGIGENQPPVRAAVGSALVFAGAAIDPAHNIHTGEGEISAAGAAARSVVVHAREDLEIARQSRVAVALRG</sequence>
<dbReference type="GO" id="GO:0000287">
    <property type="term" value="F:magnesium ion binding"/>
    <property type="evidence" value="ECO:0007669"/>
    <property type="project" value="UniProtKB-UniRule"/>
</dbReference>
<feature type="site" description="Transition state stabilizer" evidence="6">
    <location>
        <position position="149"/>
    </location>
</feature>
<keyword evidence="4 6" id="KW-0418">Kinase</keyword>
<comment type="function">
    <text evidence="6">Catalyzes the formation of acetyl phosphate from acetate and ATP. Can also catalyze the reverse reaction.</text>
</comment>
<dbReference type="GO" id="GO:0005737">
    <property type="term" value="C:cytoplasm"/>
    <property type="evidence" value="ECO:0007669"/>
    <property type="project" value="UniProtKB-SubCell"/>
</dbReference>
<dbReference type="Pfam" id="PF00871">
    <property type="entry name" value="Acetate_kinase"/>
    <property type="match status" value="1"/>
</dbReference>
<feature type="binding site" evidence="6">
    <location>
        <begin position="300"/>
        <end position="304"/>
    </location>
    <ligand>
        <name>ATP</name>
        <dbReference type="ChEBI" id="CHEBI:30616"/>
    </ligand>
</feature>
<keyword evidence="3 6" id="KW-0547">Nucleotide-binding</keyword>
<dbReference type="GO" id="GO:0006083">
    <property type="term" value="P:acetate metabolic process"/>
    <property type="evidence" value="ECO:0007669"/>
    <property type="project" value="TreeGrafter"/>
</dbReference>
<evidence type="ECO:0000313" key="9">
    <source>
        <dbReference type="Proteomes" id="UP000316184"/>
    </source>
</evidence>
<dbReference type="GO" id="GO:0008776">
    <property type="term" value="F:acetate kinase activity"/>
    <property type="evidence" value="ECO:0007669"/>
    <property type="project" value="UniProtKB-UniRule"/>
</dbReference>
<dbReference type="UniPathway" id="UPA00340">
    <property type="reaction ID" value="UER00458"/>
</dbReference>
<keyword evidence="9" id="KW-1185">Reference proteome</keyword>
<dbReference type="InterPro" id="IPR023865">
    <property type="entry name" value="Aliphatic_acid_kinase_CS"/>
</dbReference>
<evidence type="ECO:0000256" key="2">
    <source>
        <dbReference type="ARBA" id="ARBA00022679"/>
    </source>
</evidence>
<dbReference type="AlphaFoldDB" id="A0A561U3S5"/>
<dbReference type="InterPro" id="IPR043129">
    <property type="entry name" value="ATPase_NBD"/>
</dbReference>
<dbReference type="PANTHER" id="PTHR21060">
    <property type="entry name" value="ACETATE KINASE"/>
    <property type="match status" value="1"/>
</dbReference>
<feature type="binding site" evidence="6">
    <location>
        <position position="352"/>
    </location>
    <ligand>
        <name>Mg(2+)</name>
        <dbReference type="ChEBI" id="CHEBI:18420"/>
    </ligand>
</feature>
<dbReference type="PROSITE" id="PS01076">
    <property type="entry name" value="ACETATE_KINASE_2"/>
    <property type="match status" value="1"/>
</dbReference>
<comment type="caution">
    <text evidence="6">Lacks conserved residue(s) required for the propagation of feature annotation.</text>
</comment>
<evidence type="ECO:0000256" key="4">
    <source>
        <dbReference type="ARBA" id="ARBA00022777"/>
    </source>
</evidence>
<dbReference type="PANTHER" id="PTHR21060:SF15">
    <property type="entry name" value="ACETATE KINASE-RELATED"/>
    <property type="match status" value="1"/>
</dbReference>
<accession>A0A561U3S5</accession>
<comment type="cofactor">
    <cofactor evidence="6">
        <name>Mg(2+)</name>
        <dbReference type="ChEBI" id="CHEBI:18420"/>
    </cofactor>
    <cofactor evidence="6">
        <name>Mn(2+)</name>
        <dbReference type="ChEBI" id="CHEBI:29035"/>
    </cofactor>
    <text evidence="6">Mg(2+). Can also accept Mn(2+).</text>
</comment>
<comment type="catalytic activity">
    <reaction evidence="6">
        <text>acetate + ATP = acetyl phosphate + ADP</text>
        <dbReference type="Rhea" id="RHEA:11352"/>
        <dbReference type="ChEBI" id="CHEBI:22191"/>
        <dbReference type="ChEBI" id="CHEBI:30089"/>
        <dbReference type="ChEBI" id="CHEBI:30616"/>
        <dbReference type="ChEBI" id="CHEBI:456216"/>
        <dbReference type="EC" id="2.7.2.1"/>
    </reaction>
</comment>
<keyword evidence="5 6" id="KW-0067">ATP-binding</keyword>
<feature type="binding site" evidence="6">
    <location>
        <begin position="177"/>
        <end position="181"/>
    </location>
    <ligand>
        <name>ATP</name>
        <dbReference type="ChEBI" id="CHEBI:30616"/>
    </ligand>
</feature>
<dbReference type="NCBIfam" id="TIGR00016">
    <property type="entry name" value="ackA"/>
    <property type="match status" value="1"/>
</dbReference>
<organism evidence="8 9">
    <name type="scientific">Saccharopolyspora dendranthemae</name>
    <dbReference type="NCBI Taxonomy" id="1181886"/>
    <lineage>
        <taxon>Bacteria</taxon>
        <taxon>Bacillati</taxon>
        <taxon>Actinomycetota</taxon>
        <taxon>Actinomycetes</taxon>
        <taxon>Pseudonocardiales</taxon>
        <taxon>Pseudonocardiaceae</taxon>
        <taxon>Saccharopolyspora</taxon>
    </lineage>
</organism>
<evidence type="ECO:0000256" key="3">
    <source>
        <dbReference type="ARBA" id="ARBA00022741"/>
    </source>
</evidence>
<dbReference type="InterPro" id="IPR004372">
    <property type="entry name" value="Ac/propionate_kinase"/>
</dbReference>
<keyword evidence="6" id="KW-0963">Cytoplasm</keyword>